<dbReference type="GO" id="GO:0036440">
    <property type="term" value="F:citrate synthase activity"/>
    <property type="evidence" value="ECO:0007669"/>
    <property type="project" value="UniProtKB-EC"/>
</dbReference>
<dbReference type="SMART" id="SM00422">
    <property type="entry name" value="HTH_MERR"/>
    <property type="match status" value="1"/>
</dbReference>
<dbReference type="InterPro" id="IPR036969">
    <property type="entry name" value="Citrate_synthase_sf"/>
</dbReference>
<dbReference type="AlphaFoldDB" id="L0A1X4"/>
<dbReference type="Pfam" id="PF00285">
    <property type="entry name" value="Citrate_synt"/>
    <property type="match status" value="1"/>
</dbReference>
<dbReference type="InterPro" id="IPR041657">
    <property type="entry name" value="HTH_17"/>
</dbReference>
<dbReference type="InterPro" id="IPR002020">
    <property type="entry name" value="Citrate_synthase"/>
</dbReference>
<dbReference type="PATRIC" id="fig|937777.3.peg.2370"/>
<keyword evidence="7" id="KW-1185">Reference proteome</keyword>
<dbReference type="GO" id="GO:0005975">
    <property type="term" value="P:carbohydrate metabolic process"/>
    <property type="evidence" value="ECO:0007669"/>
    <property type="project" value="TreeGrafter"/>
</dbReference>
<dbReference type="UniPathway" id="UPA00223"/>
<evidence type="ECO:0000313" key="7">
    <source>
        <dbReference type="Proteomes" id="UP000010467"/>
    </source>
</evidence>
<dbReference type="RefSeq" id="WP_015236148.1">
    <property type="nucleotide sequence ID" value="NC_019793.1"/>
</dbReference>
<evidence type="ECO:0000256" key="2">
    <source>
        <dbReference type="ARBA" id="ARBA00010566"/>
    </source>
</evidence>
<organism evidence="6 7">
    <name type="scientific">Deinococcus peraridilitoris (strain DSM 19664 / LMG 22246 / CIP 109416 / KR-200)</name>
    <dbReference type="NCBI Taxonomy" id="937777"/>
    <lineage>
        <taxon>Bacteria</taxon>
        <taxon>Thermotogati</taxon>
        <taxon>Deinococcota</taxon>
        <taxon>Deinococci</taxon>
        <taxon>Deinococcales</taxon>
        <taxon>Deinococcaceae</taxon>
        <taxon>Deinococcus</taxon>
    </lineage>
</organism>
<dbReference type="Proteomes" id="UP000010467">
    <property type="component" value="Chromosome"/>
</dbReference>
<dbReference type="GO" id="GO:0006099">
    <property type="term" value="P:tricarboxylic acid cycle"/>
    <property type="evidence" value="ECO:0007669"/>
    <property type="project" value="UniProtKB-UniPathway"/>
</dbReference>
<dbReference type="GO" id="GO:0003677">
    <property type="term" value="F:DNA binding"/>
    <property type="evidence" value="ECO:0007669"/>
    <property type="project" value="InterPro"/>
</dbReference>
<evidence type="ECO:0000256" key="1">
    <source>
        <dbReference type="ARBA" id="ARBA00005163"/>
    </source>
</evidence>
<dbReference type="InterPro" id="IPR000551">
    <property type="entry name" value="MerR-type_HTH_dom"/>
</dbReference>
<accession>L0A1X4</accession>
<dbReference type="GO" id="GO:0006355">
    <property type="term" value="P:regulation of DNA-templated transcription"/>
    <property type="evidence" value="ECO:0007669"/>
    <property type="project" value="InterPro"/>
</dbReference>
<evidence type="ECO:0000313" key="6">
    <source>
        <dbReference type="EMBL" id="AFZ67846.1"/>
    </source>
</evidence>
<reference evidence="7" key="1">
    <citation type="submission" date="2012-03" db="EMBL/GenBank/DDBJ databases">
        <title>Complete sequence of chromosome of Deinococcus peraridilitoris DSM 19664.</title>
        <authorList>
            <person name="Lucas S."/>
            <person name="Copeland A."/>
            <person name="Lapidus A."/>
            <person name="Glavina del Rio T."/>
            <person name="Dalin E."/>
            <person name="Tice H."/>
            <person name="Bruce D."/>
            <person name="Goodwin L."/>
            <person name="Pitluck S."/>
            <person name="Peters L."/>
            <person name="Mikhailova N."/>
            <person name="Lu M."/>
            <person name="Kyrpides N."/>
            <person name="Mavromatis K."/>
            <person name="Ivanova N."/>
            <person name="Brettin T."/>
            <person name="Detter J.C."/>
            <person name="Han C."/>
            <person name="Larimer F."/>
            <person name="Land M."/>
            <person name="Hauser L."/>
            <person name="Markowitz V."/>
            <person name="Cheng J.-F."/>
            <person name="Hugenholtz P."/>
            <person name="Woyke T."/>
            <person name="Wu D."/>
            <person name="Pukall R."/>
            <person name="Steenblock K."/>
            <person name="Brambilla E."/>
            <person name="Klenk H.-P."/>
            <person name="Eisen J.A."/>
        </authorList>
    </citation>
    <scope>NUCLEOTIDE SEQUENCE [LARGE SCALE GENOMIC DNA]</scope>
    <source>
        <strain evidence="7">DSM 19664 / LMG 22246 / CIP 109416 / KR-200</strain>
    </source>
</reference>
<dbReference type="OrthoDB" id="9786046at2"/>
<dbReference type="Pfam" id="PF12728">
    <property type="entry name" value="HTH_17"/>
    <property type="match status" value="1"/>
</dbReference>
<dbReference type="PANTHER" id="PTHR11739:SF4">
    <property type="entry name" value="CITRATE SYNTHASE, PEROXISOMAL"/>
    <property type="match status" value="1"/>
</dbReference>
<evidence type="ECO:0000259" key="5">
    <source>
        <dbReference type="SMART" id="SM00422"/>
    </source>
</evidence>
<dbReference type="Gene3D" id="1.10.1660.10">
    <property type="match status" value="1"/>
</dbReference>
<dbReference type="SUPFAM" id="SSF46955">
    <property type="entry name" value="Putative DNA-binding domain"/>
    <property type="match status" value="1"/>
</dbReference>
<dbReference type="InterPro" id="IPR009061">
    <property type="entry name" value="DNA-bd_dom_put_sf"/>
</dbReference>
<dbReference type="HOGENOM" id="CLU_025068_1_0_0"/>
<dbReference type="EMBL" id="CP003382">
    <property type="protein sequence ID" value="AFZ67846.1"/>
    <property type="molecule type" value="Genomic_DNA"/>
</dbReference>
<evidence type="ECO:0000256" key="3">
    <source>
        <dbReference type="ARBA" id="ARBA00012972"/>
    </source>
</evidence>
<evidence type="ECO:0000256" key="4">
    <source>
        <dbReference type="ARBA" id="ARBA00022679"/>
    </source>
</evidence>
<proteinExistence type="inferred from homology"/>
<dbReference type="Gene3D" id="1.10.230.10">
    <property type="entry name" value="Cytochrome P450-Terp, domain 2"/>
    <property type="match status" value="1"/>
</dbReference>
<sequence>MSQTLSAEEAAAQLGVSRATLYAYVSRGLIRSEEGPAGRRHRRYRAEDVHALVGHKEARRDPARNVQEALHWGAPLLDSALTLIEDGHLYYRGEDALTLSRRASLEEVAALLWTGDREAASWLFAREVTAPAQLRFEGAPLTESFALVLAHGAAHDLGAHDLRPEAQAYTAARVLKLLFAVAQGVPAVPADVNALLHQQLASRWFKGGHGADTLRAALVLCADHELNISSFTARCVASSGANLYHAALGGLCALQGPRHGLSSGLAYELLANAETQGARTALQTTLAQHGAAVGFGHRLYPQGDPRGRELLNVCAQLSTSHPALRAARELQELSQNELGEQPNIDFGLALLGRIMGLTAGQVVALFALGRTVGWLAHALESASRQQLLRPRARYVGPRPFAAPGDT</sequence>
<dbReference type="Gene3D" id="1.10.580.10">
    <property type="entry name" value="Citrate Synthase, domain 1"/>
    <property type="match status" value="1"/>
</dbReference>
<dbReference type="InterPro" id="IPR016142">
    <property type="entry name" value="Citrate_synth-like_lrg_a-sub"/>
</dbReference>
<name>L0A1X4_DEIPD</name>
<dbReference type="EC" id="2.3.3.16" evidence="3"/>
<dbReference type="GO" id="GO:0005829">
    <property type="term" value="C:cytosol"/>
    <property type="evidence" value="ECO:0007669"/>
    <property type="project" value="TreeGrafter"/>
</dbReference>
<dbReference type="CDD" id="cd06102">
    <property type="entry name" value="citrate_synt_like_2"/>
    <property type="match status" value="1"/>
</dbReference>
<dbReference type="KEGG" id="dpd:Deipe_2368"/>
<feature type="domain" description="HTH merR-type" evidence="5">
    <location>
        <begin position="5"/>
        <end position="73"/>
    </location>
</feature>
<dbReference type="eggNOG" id="COG0372">
    <property type="taxonomic scope" value="Bacteria"/>
</dbReference>
<dbReference type="PRINTS" id="PR00143">
    <property type="entry name" value="CITRTSNTHASE"/>
</dbReference>
<protein>
    <recommendedName>
        <fullName evidence="3">citrate synthase (unknown stereospecificity)</fullName>
        <ecNumber evidence="3">2.3.3.16</ecNumber>
    </recommendedName>
</protein>
<dbReference type="PANTHER" id="PTHR11739">
    <property type="entry name" value="CITRATE SYNTHASE"/>
    <property type="match status" value="1"/>
</dbReference>
<dbReference type="InterPro" id="IPR016143">
    <property type="entry name" value="Citrate_synth-like_sm_a-sub"/>
</dbReference>
<gene>
    <name evidence="6" type="ordered locus">Deipe_2368</name>
</gene>
<comment type="pathway">
    <text evidence="1">Carbohydrate metabolism; tricarboxylic acid cycle.</text>
</comment>
<keyword evidence="4" id="KW-0808">Transferase</keyword>
<comment type="similarity">
    <text evidence="2">Belongs to the citrate synthase family.</text>
</comment>
<dbReference type="STRING" id="937777.Deipe_2368"/>
<dbReference type="SUPFAM" id="SSF48256">
    <property type="entry name" value="Citrate synthase"/>
    <property type="match status" value="1"/>
</dbReference>